<dbReference type="PANTHER" id="PTHR43000">
    <property type="entry name" value="DTDP-D-GLUCOSE 4,6-DEHYDRATASE-RELATED"/>
    <property type="match status" value="1"/>
</dbReference>
<dbReference type="GO" id="GO:0008446">
    <property type="term" value="F:GDP-mannose 4,6-dehydratase activity"/>
    <property type="evidence" value="ECO:0007669"/>
    <property type="project" value="UniProtKB-EC"/>
</dbReference>
<dbReference type="RefSeq" id="WP_259841677.1">
    <property type="nucleotide sequence ID" value="NZ_JAOAMU010000009.1"/>
</dbReference>
<dbReference type="SUPFAM" id="SSF51735">
    <property type="entry name" value="NAD(P)-binding Rossmann-fold domains"/>
    <property type="match status" value="1"/>
</dbReference>
<organism evidence="3 4">
    <name type="scientific">Chryseobacterium herbae</name>
    <dbReference type="NCBI Taxonomy" id="2976476"/>
    <lineage>
        <taxon>Bacteria</taxon>
        <taxon>Pseudomonadati</taxon>
        <taxon>Bacteroidota</taxon>
        <taxon>Flavobacteriia</taxon>
        <taxon>Flavobacteriales</taxon>
        <taxon>Weeksellaceae</taxon>
        <taxon>Chryseobacterium group</taxon>
        <taxon>Chryseobacterium</taxon>
    </lineage>
</organism>
<dbReference type="Gene3D" id="3.40.50.720">
    <property type="entry name" value="NAD(P)-binding Rossmann-like Domain"/>
    <property type="match status" value="1"/>
</dbReference>
<comment type="similarity">
    <text evidence="1">Belongs to the NAD(P)-dependent epimerase/dehydratase family.</text>
</comment>
<dbReference type="Pfam" id="PF01370">
    <property type="entry name" value="Epimerase"/>
    <property type="match status" value="1"/>
</dbReference>
<dbReference type="EMBL" id="JAOAMU010000009">
    <property type="protein sequence ID" value="MCT2564649.1"/>
    <property type="molecule type" value="Genomic_DNA"/>
</dbReference>
<dbReference type="InterPro" id="IPR001509">
    <property type="entry name" value="Epimerase_deHydtase"/>
</dbReference>
<proteinExistence type="inferred from homology"/>
<sequence length="326" mass="36534">MSVLLNEKKVIVTGGLGFIGHNLVKALIDRFNCNVVVIDNCSNSNPTVLNEYKDRFLFLQADVLNVEDYSDHIIDSDYIFHLACSHISASTQNPEHDLNVNALSTLRILNYLKQNNSEKLVRFITASSSSVYGNMGNHDSPFDESAPPDILNNYAATKLLSEHYALLYSTKNNIPVTILRYSNVYGYGQSFDNRFCGVLGMFIHNGLKGVNLKIIGDGEQTRDYTFVDDAVNATILASTSDNALNEVFNVGTGRETSINKIVSIIKNLIPDTETEKLSKRDIDNITRRCISYEKAKQKLNWEPAVDVENGIELTINWYKNYLNTAN</sequence>
<dbReference type="InterPro" id="IPR036291">
    <property type="entry name" value="NAD(P)-bd_dom_sf"/>
</dbReference>
<protein>
    <submittedName>
        <fullName evidence="3">GDP-mannose 4,6-dehydratase</fullName>
        <ecNumber evidence="3">4.2.1.47</ecNumber>
    </submittedName>
</protein>
<feature type="domain" description="NAD-dependent epimerase/dehydratase" evidence="2">
    <location>
        <begin position="10"/>
        <end position="251"/>
    </location>
</feature>
<evidence type="ECO:0000313" key="4">
    <source>
        <dbReference type="Proteomes" id="UP001525566"/>
    </source>
</evidence>
<evidence type="ECO:0000256" key="1">
    <source>
        <dbReference type="ARBA" id="ARBA00007637"/>
    </source>
</evidence>
<reference evidence="3 4" key="1">
    <citation type="submission" date="2022-09" db="EMBL/GenBank/DDBJ databases">
        <title>Chryseobacterium oleae sp.nov., isolated from the inter-root soil of Pyrola calliantha H. Andr. in Tibet.</title>
        <authorList>
            <person name="Li Z."/>
        </authorList>
    </citation>
    <scope>NUCLEOTIDE SEQUENCE [LARGE SCALE GENOMIC DNA]</scope>
    <source>
        <strain evidence="4">pc1-10</strain>
    </source>
</reference>
<evidence type="ECO:0000313" key="3">
    <source>
        <dbReference type="EMBL" id="MCT2564649.1"/>
    </source>
</evidence>
<keyword evidence="3" id="KW-0456">Lyase</keyword>
<comment type="caution">
    <text evidence="3">The sequence shown here is derived from an EMBL/GenBank/DDBJ whole genome shotgun (WGS) entry which is preliminary data.</text>
</comment>
<evidence type="ECO:0000259" key="2">
    <source>
        <dbReference type="Pfam" id="PF01370"/>
    </source>
</evidence>
<dbReference type="Proteomes" id="UP001525566">
    <property type="component" value="Unassembled WGS sequence"/>
</dbReference>
<keyword evidence="4" id="KW-1185">Reference proteome</keyword>
<name>A0ABT2J0S8_9FLAO</name>
<dbReference type="EC" id="4.2.1.47" evidence="3"/>
<accession>A0ABT2J0S8</accession>
<gene>
    <name evidence="3" type="ORF">N0B48_22350</name>
</gene>